<dbReference type="PANTHER" id="PTHR15571:SF2">
    <property type="entry name" value="GEM-ASSOCIATED PROTEIN 4"/>
    <property type="match status" value="1"/>
</dbReference>
<evidence type="ECO:0000313" key="1">
    <source>
        <dbReference type="Ensembl" id="ENSONIP00000037472.1"/>
    </source>
</evidence>
<evidence type="ECO:0000313" key="2">
    <source>
        <dbReference type="Proteomes" id="UP000005207"/>
    </source>
</evidence>
<dbReference type="AlphaFoldDB" id="A0A669BPL6"/>
<dbReference type="Ensembl" id="ENSONIT00000057765.1">
    <property type="protein sequence ID" value="ENSONIP00000037472.1"/>
    <property type="gene ID" value="ENSONIG00000034930.1"/>
</dbReference>
<organism evidence="1 2">
    <name type="scientific">Oreochromis niloticus</name>
    <name type="common">Nile tilapia</name>
    <name type="synonym">Tilapia nilotica</name>
    <dbReference type="NCBI Taxonomy" id="8128"/>
    <lineage>
        <taxon>Eukaryota</taxon>
        <taxon>Metazoa</taxon>
        <taxon>Chordata</taxon>
        <taxon>Craniata</taxon>
        <taxon>Vertebrata</taxon>
        <taxon>Euteleostomi</taxon>
        <taxon>Actinopterygii</taxon>
        <taxon>Neopterygii</taxon>
        <taxon>Teleostei</taxon>
        <taxon>Neoteleostei</taxon>
        <taxon>Acanthomorphata</taxon>
        <taxon>Ovalentaria</taxon>
        <taxon>Cichlomorphae</taxon>
        <taxon>Cichliformes</taxon>
        <taxon>Cichlidae</taxon>
        <taxon>African cichlids</taxon>
        <taxon>Pseudocrenilabrinae</taxon>
        <taxon>Oreochromini</taxon>
        <taxon>Oreochromis</taxon>
    </lineage>
</organism>
<dbReference type="PANTHER" id="PTHR15571">
    <property type="entry name" value="GEM-ASSOCIATED PROTEIN 4"/>
    <property type="match status" value="1"/>
</dbReference>
<dbReference type="GeneTree" id="ENSGT00390000012296"/>
<name>A0A669BPL6_ORENI</name>
<accession>A0A669BPL6</accession>
<dbReference type="GO" id="GO:0006364">
    <property type="term" value="P:rRNA processing"/>
    <property type="evidence" value="ECO:0007669"/>
    <property type="project" value="InterPro"/>
</dbReference>
<dbReference type="Proteomes" id="UP000005207">
    <property type="component" value="Unplaced"/>
</dbReference>
<reference evidence="1" key="2">
    <citation type="submission" date="2025-09" db="UniProtKB">
        <authorList>
            <consortium name="Ensembl"/>
        </authorList>
    </citation>
    <scope>IDENTIFICATION</scope>
</reference>
<dbReference type="InterPro" id="IPR033265">
    <property type="entry name" value="GEMIN4"/>
</dbReference>
<reference evidence="1" key="1">
    <citation type="submission" date="2025-08" db="UniProtKB">
        <authorList>
            <consortium name="Ensembl"/>
        </authorList>
    </citation>
    <scope>IDENTIFICATION</scope>
</reference>
<dbReference type="GO" id="GO:0032797">
    <property type="term" value="C:SMN complex"/>
    <property type="evidence" value="ECO:0007669"/>
    <property type="project" value="InterPro"/>
</dbReference>
<dbReference type="GO" id="GO:0000387">
    <property type="term" value="P:spliceosomal snRNP assembly"/>
    <property type="evidence" value="ECO:0007669"/>
    <property type="project" value="InterPro"/>
</dbReference>
<dbReference type="InParanoid" id="A0A669BPL6"/>
<protein>
    <submittedName>
        <fullName evidence="1">Uncharacterized protein</fullName>
    </submittedName>
</protein>
<sequence length="173" mass="19621">SLTALLHVCENDRTGAFLLADKLCSPSCLSTIQKADWSRVGHVILEALKEISAESWKKRMVCVVWLKLLCREAEENVELAWRENPFFSLQNSLPKVSRVVLLELVKSAAAAGVFASFLLRLPHAQICAELERLVEHVRSDPVGEDDIRLLLEVWWELWKGRCLQDVIQTKSLS</sequence>
<keyword evidence="2" id="KW-1185">Reference proteome</keyword>
<dbReference type="OMA" id="CRGQLES"/>
<proteinExistence type="predicted"/>